<feature type="compositionally biased region" description="Polar residues" evidence="1">
    <location>
        <begin position="185"/>
        <end position="194"/>
    </location>
</feature>
<dbReference type="EMBL" id="VDCV01000005">
    <property type="protein sequence ID" value="KAB5556629.1"/>
    <property type="molecule type" value="Genomic_DNA"/>
</dbReference>
<evidence type="ECO:0000313" key="4">
    <source>
        <dbReference type="Proteomes" id="UP000326939"/>
    </source>
</evidence>
<evidence type="ECO:0000313" key="3">
    <source>
        <dbReference type="EMBL" id="KAB5556629.1"/>
    </source>
</evidence>
<keyword evidence="4" id="KW-1185">Reference proteome</keyword>
<name>A0A5N5MNI3_9ROSI</name>
<accession>A0A5N5MNI3</accession>
<evidence type="ECO:0000256" key="2">
    <source>
        <dbReference type="SAM" id="SignalP"/>
    </source>
</evidence>
<organism evidence="3 4">
    <name type="scientific">Salix brachista</name>
    <dbReference type="NCBI Taxonomy" id="2182728"/>
    <lineage>
        <taxon>Eukaryota</taxon>
        <taxon>Viridiplantae</taxon>
        <taxon>Streptophyta</taxon>
        <taxon>Embryophyta</taxon>
        <taxon>Tracheophyta</taxon>
        <taxon>Spermatophyta</taxon>
        <taxon>Magnoliopsida</taxon>
        <taxon>eudicotyledons</taxon>
        <taxon>Gunneridae</taxon>
        <taxon>Pentapetalae</taxon>
        <taxon>rosids</taxon>
        <taxon>fabids</taxon>
        <taxon>Malpighiales</taxon>
        <taxon>Salicaceae</taxon>
        <taxon>Saliceae</taxon>
        <taxon>Salix</taxon>
    </lineage>
</organism>
<evidence type="ECO:0000256" key="1">
    <source>
        <dbReference type="SAM" id="MobiDB-lite"/>
    </source>
</evidence>
<feature type="region of interest" description="Disordered" evidence="1">
    <location>
        <begin position="1"/>
        <end position="20"/>
    </location>
</feature>
<protein>
    <recommendedName>
        <fullName evidence="5">BURP domain-containing protein</fullName>
    </recommendedName>
</protein>
<gene>
    <name evidence="3" type="ORF">DKX38_007538</name>
</gene>
<sequence>MSPIMHGDVPGGRQRPDDTGNMTFESGILLLVLLVVVISSAPPPSEVSGISLTEKAKGEIVAMKRRDNDAAETSLYSGSVMIFPLSKLIKALSSTVQPRSPRLISTAEKLCEGGEKTTGDIITKLVEIIRSRDQRDWAKRPVERSIDQSRGLNSGVSSALLFAAKLDEKNMTISSSINPGGARNPNESDTSSASTFNAVGQQQDLSLLKLKFVLINLQGDQPSQ</sequence>
<evidence type="ECO:0008006" key="5">
    <source>
        <dbReference type="Google" id="ProtNLM"/>
    </source>
</evidence>
<proteinExistence type="predicted"/>
<feature type="region of interest" description="Disordered" evidence="1">
    <location>
        <begin position="174"/>
        <end position="194"/>
    </location>
</feature>
<reference evidence="4" key="1">
    <citation type="journal article" date="2019" name="Gigascience">
        <title>De novo genome assembly of the endangered Acer yangbiense, a plant species with extremely small populations endemic to Yunnan Province, China.</title>
        <authorList>
            <person name="Yang J."/>
            <person name="Wariss H.M."/>
            <person name="Tao L."/>
            <person name="Zhang R."/>
            <person name="Yun Q."/>
            <person name="Hollingsworth P."/>
            <person name="Dao Z."/>
            <person name="Luo G."/>
            <person name="Guo H."/>
            <person name="Ma Y."/>
            <person name="Sun W."/>
        </authorList>
    </citation>
    <scope>NUCLEOTIDE SEQUENCE [LARGE SCALE GENOMIC DNA]</scope>
    <source>
        <strain evidence="4">cv. br00</strain>
    </source>
</reference>
<dbReference type="Proteomes" id="UP000326939">
    <property type="component" value="Chromosome 5"/>
</dbReference>
<feature type="chain" id="PRO_5024303517" description="BURP domain-containing protein" evidence="2">
    <location>
        <begin position="41"/>
        <end position="224"/>
    </location>
</feature>
<dbReference type="AlphaFoldDB" id="A0A5N5MNI3"/>
<feature type="signal peptide" evidence="2">
    <location>
        <begin position="1"/>
        <end position="40"/>
    </location>
</feature>
<comment type="caution">
    <text evidence="3">The sequence shown here is derived from an EMBL/GenBank/DDBJ whole genome shotgun (WGS) entry which is preliminary data.</text>
</comment>
<keyword evidence="2" id="KW-0732">Signal</keyword>